<dbReference type="PANTHER" id="PTHR33446">
    <property type="entry name" value="PROTEIN TONB-RELATED"/>
    <property type="match status" value="1"/>
</dbReference>
<feature type="chain" id="PRO_5018568717" evidence="10">
    <location>
        <begin position="27"/>
        <end position="111"/>
    </location>
</feature>
<dbReference type="InterPro" id="IPR037682">
    <property type="entry name" value="TonB_C"/>
</dbReference>
<organism evidence="12 13">
    <name type="scientific">Edaphobacter aggregans</name>
    <dbReference type="NCBI Taxonomy" id="570835"/>
    <lineage>
        <taxon>Bacteria</taxon>
        <taxon>Pseudomonadati</taxon>
        <taxon>Acidobacteriota</taxon>
        <taxon>Terriglobia</taxon>
        <taxon>Terriglobales</taxon>
        <taxon>Acidobacteriaceae</taxon>
        <taxon>Edaphobacter</taxon>
    </lineage>
</organism>
<dbReference type="GO" id="GO:0098797">
    <property type="term" value="C:plasma membrane protein complex"/>
    <property type="evidence" value="ECO:0007669"/>
    <property type="project" value="TreeGrafter"/>
</dbReference>
<proteinExistence type="inferred from homology"/>
<name>A0A3R9NQR1_9BACT</name>
<evidence type="ECO:0000256" key="4">
    <source>
        <dbReference type="ARBA" id="ARBA00022475"/>
    </source>
</evidence>
<dbReference type="EMBL" id="RSDW01000001">
    <property type="protein sequence ID" value="RSL14766.1"/>
    <property type="molecule type" value="Genomic_DNA"/>
</dbReference>
<evidence type="ECO:0000256" key="7">
    <source>
        <dbReference type="ARBA" id="ARBA00022927"/>
    </source>
</evidence>
<protein>
    <submittedName>
        <fullName evidence="12">TonB family protein</fullName>
    </submittedName>
</protein>
<dbReference type="SUPFAM" id="SSF74653">
    <property type="entry name" value="TolA/TonB C-terminal domain"/>
    <property type="match status" value="1"/>
</dbReference>
<dbReference type="GO" id="GO:0015031">
    <property type="term" value="P:protein transport"/>
    <property type="evidence" value="ECO:0007669"/>
    <property type="project" value="UniProtKB-KW"/>
</dbReference>
<evidence type="ECO:0000256" key="1">
    <source>
        <dbReference type="ARBA" id="ARBA00004383"/>
    </source>
</evidence>
<reference evidence="12 13" key="1">
    <citation type="submission" date="2018-12" db="EMBL/GenBank/DDBJ databases">
        <title>Sequencing of bacterial isolates from soil warming experiment in Harvard Forest, Massachusetts, USA.</title>
        <authorList>
            <person name="Deangelis K."/>
        </authorList>
    </citation>
    <scope>NUCLEOTIDE SEQUENCE [LARGE SCALE GENOMIC DNA]</scope>
    <source>
        <strain evidence="12 13">EB153</strain>
    </source>
</reference>
<comment type="subcellular location">
    <subcellularLocation>
        <location evidence="1">Cell inner membrane</location>
        <topology evidence="1">Single-pass membrane protein</topology>
        <orientation evidence="1">Periplasmic side</orientation>
    </subcellularLocation>
</comment>
<evidence type="ECO:0000259" key="11">
    <source>
        <dbReference type="PROSITE" id="PS52015"/>
    </source>
</evidence>
<evidence type="ECO:0000256" key="9">
    <source>
        <dbReference type="ARBA" id="ARBA00023136"/>
    </source>
</evidence>
<dbReference type="PANTHER" id="PTHR33446:SF2">
    <property type="entry name" value="PROTEIN TONB"/>
    <property type="match status" value="1"/>
</dbReference>
<dbReference type="GO" id="GO:0031992">
    <property type="term" value="F:energy transducer activity"/>
    <property type="evidence" value="ECO:0007669"/>
    <property type="project" value="TreeGrafter"/>
</dbReference>
<dbReference type="Gene3D" id="3.30.2420.10">
    <property type="entry name" value="TonB"/>
    <property type="match status" value="1"/>
</dbReference>
<keyword evidence="5" id="KW-0997">Cell inner membrane</keyword>
<dbReference type="RefSeq" id="WP_125483588.1">
    <property type="nucleotide sequence ID" value="NZ_RSDW01000001.1"/>
</dbReference>
<evidence type="ECO:0000256" key="2">
    <source>
        <dbReference type="ARBA" id="ARBA00006555"/>
    </source>
</evidence>
<gene>
    <name evidence="12" type="ORF">EDE15_0231</name>
</gene>
<sequence>MAPLSRPVRSLLLIGSFFLCVGTAFAGNVHRAIVTRTNPVYPELAHRMHVGGKVVLLVTVQPDGTVSDTKVESGHALLAAAAQDAVKKWRFAPNSEVSESEVEINFNIDGQ</sequence>
<keyword evidence="7" id="KW-0653">Protein transport</keyword>
<dbReference type="AlphaFoldDB" id="A0A3R9NQR1"/>
<dbReference type="GO" id="GO:0055085">
    <property type="term" value="P:transmembrane transport"/>
    <property type="evidence" value="ECO:0007669"/>
    <property type="project" value="InterPro"/>
</dbReference>
<dbReference type="Proteomes" id="UP000269669">
    <property type="component" value="Unassembled WGS sequence"/>
</dbReference>
<feature type="signal peptide" evidence="10">
    <location>
        <begin position="1"/>
        <end position="26"/>
    </location>
</feature>
<keyword evidence="10" id="KW-0732">Signal</keyword>
<dbReference type="Pfam" id="PF03544">
    <property type="entry name" value="TonB_C"/>
    <property type="match status" value="1"/>
</dbReference>
<keyword evidence="4" id="KW-1003">Cell membrane</keyword>
<keyword evidence="6" id="KW-0812">Transmembrane</keyword>
<evidence type="ECO:0000313" key="13">
    <source>
        <dbReference type="Proteomes" id="UP000269669"/>
    </source>
</evidence>
<keyword evidence="13" id="KW-1185">Reference proteome</keyword>
<evidence type="ECO:0000256" key="6">
    <source>
        <dbReference type="ARBA" id="ARBA00022692"/>
    </source>
</evidence>
<dbReference type="InterPro" id="IPR006260">
    <property type="entry name" value="TonB/TolA_C"/>
</dbReference>
<evidence type="ECO:0000256" key="5">
    <source>
        <dbReference type="ARBA" id="ARBA00022519"/>
    </source>
</evidence>
<accession>A0A3R9NQR1</accession>
<keyword evidence="9" id="KW-0472">Membrane</keyword>
<evidence type="ECO:0000256" key="8">
    <source>
        <dbReference type="ARBA" id="ARBA00022989"/>
    </source>
</evidence>
<dbReference type="InterPro" id="IPR051045">
    <property type="entry name" value="TonB-dependent_transducer"/>
</dbReference>
<evidence type="ECO:0000313" key="12">
    <source>
        <dbReference type="EMBL" id="RSL14766.1"/>
    </source>
</evidence>
<evidence type="ECO:0000256" key="3">
    <source>
        <dbReference type="ARBA" id="ARBA00022448"/>
    </source>
</evidence>
<dbReference type="PROSITE" id="PS52015">
    <property type="entry name" value="TONB_CTD"/>
    <property type="match status" value="1"/>
</dbReference>
<keyword evidence="8" id="KW-1133">Transmembrane helix</keyword>
<dbReference type="NCBIfam" id="TIGR01352">
    <property type="entry name" value="tonB_Cterm"/>
    <property type="match status" value="1"/>
</dbReference>
<keyword evidence="3" id="KW-0813">Transport</keyword>
<feature type="domain" description="TonB C-terminal" evidence="11">
    <location>
        <begin position="26"/>
        <end position="111"/>
    </location>
</feature>
<comment type="caution">
    <text evidence="12">The sequence shown here is derived from an EMBL/GenBank/DDBJ whole genome shotgun (WGS) entry which is preliminary data.</text>
</comment>
<comment type="similarity">
    <text evidence="2">Belongs to the TonB family.</text>
</comment>
<dbReference type="OrthoDB" id="122682at2"/>
<evidence type="ECO:0000256" key="10">
    <source>
        <dbReference type="SAM" id="SignalP"/>
    </source>
</evidence>